<gene>
    <name evidence="4" type="ORF">AVDCRST_MAG13-870</name>
</gene>
<dbReference type="InterPro" id="IPR027275">
    <property type="entry name" value="PRC-brl_dom"/>
</dbReference>
<dbReference type="InterPro" id="IPR014747">
    <property type="entry name" value="Bac_photo_RC_H_C"/>
</dbReference>
<sequence>MPTLQDVKTWRGQDVVGPDGSKIGTLDHIYLDRQSGEPTFGAVKTGLFGTNVSLVPLEGATGGSGSVQLPFDKQKIKDAPNIDADAELSEAEEQRLYEYYGVGYSQFEGEDRTRDYYTEDQNREYESRYAAGTVDTDRTTDRTTDRGVVGDDVSGQETDDAMTRSEEELRVGKTSRETGRARLRKYIVSEDVQTTVPVQREEVRVEREPITDANVSAATDGPALSEEEHEVTLHAEQPVVQKDVRPVERVRLDKDTVTEEVQVNEQVRKEQIEMADAADSPREGIDGQRGTDEGIR</sequence>
<reference evidence="4" key="1">
    <citation type="submission" date="2020-02" db="EMBL/GenBank/DDBJ databases">
        <authorList>
            <person name="Meier V. D."/>
        </authorList>
    </citation>
    <scope>NUCLEOTIDE SEQUENCE</scope>
    <source>
        <strain evidence="4">AVDCRST_MAG13</strain>
    </source>
</reference>
<protein>
    <submittedName>
        <fullName evidence="4">Putative conserved domain protein</fullName>
    </submittedName>
</protein>
<evidence type="ECO:0000259" key="2">
    <source>
        <dbReference type="Pfam" id="PF05239"/>
    </source>
</evidence>
<dbReference type="Pfam" id="PF09557">
    <property type="entry name" value="DUF2382"/>
    <property type="match status" value="1"/>
</dbReference>
<dbReference type="PANTHER" id="PTHR38463:SF1">
    <property type="entry name" value="STRESS RESPONSE PROTEIN YSNF"/>
    <property type="match status" value="1"/>
</dbReference>
<feature type="domain" description="DUF2382" evidence="3">
    <location>
        <begin position="162"/>
        <end position="273"/>
    </location>
</feature>
<dbReference type="InterPro" id="IPR011033">
    <property type="entry name" value="PRC_barrel-like_sf"/>
</dbReference>
<proteinExistence type="predicted"/>
<feature type="region of interest" description="Disordered" evidence="1">
    <location>
        <begin position="199"/>
        <end position="239"/>
    </location>
</feature>
<dbReference type="SUPFAM" id="SSF50346">
    <property type="entry name" value="PRC-barrel domain"/>
    <property type="match status" value="1"/>
</dbReference>
<dbReference type="GO" id="GO:0019684">
    <property type="term" value="P:photosynthesis, light reaction"/>
    <property type="evidence" value="ECO:0007669"/>
    <property type="project" value="InterPro"/>
</dbReference>
<feature type="compositionally biased region" description="Basic and acidic residues" evidence="1">
    <location>
        <begin position="161"/>
        <end position="176"/>
    </location>
</feature>
<evidence type="ECO:0000313" key="4">
    <source>
        <dbReference type="EMBL" id="CAA9476585.1"/>
    </source>
</evidence>
<feature type="compositionally biased region" description="Basic and acidic residues" evidence="1">
    <location>
        <begin position="199"/>
        <end position="210"/>
    </location>
</feature>
<accession>A0A6J4RSY7</accession>
<name>A0A6J4RSY7_9ACTN</name>
<dbReference type="PANTHER" id="PTHR38463">
    <property type="entry name" value="STRESS RESPONSE PROTEIN YSNF"/>
    <property type="match status" value="1"/>
</dbReference>
<feature type="domain" description="PRC-barrel" evidence="2">
    <location>
        <begin position="9"/>
        <end position="72"/>
    </location>
</feature>
<dbReference type="InterPro" id="IPR052967">
    <property type="entry name" value="Stress_Response_Assoc"/>
</dbReference>
<feature type="region of interest" description="Disordered" evidence="1">
    <location>
        <begin position="262"/>
        <end position="296"/>
    </location>
</feature>
<organism evidence="4">
    <name type="scientific">uncultured Solirubrobacteraceae bacterium</name>
    <dbReference type="NCBI Taxonomy" id="1162706"/>
    <lineage>
        <taxon>Bacteria</taxon>
        <taxon>Bacillati</taxon>
        <taxon>Actinomycetota</taxon>
        <taxon>Thermoleophilia</taxon>
        <taxon>Solirubrobacterales</taxon>
        <taxon>Solirubrobacteraceae</taxon>
        <taxon>environmental samples</taxon>
    </lineage>
</organism>
<dbReference type="Gene3D" id="3.90.50.10">
    <property type="entry name" value="Photosynthetic Reaction Center, subunit H, domain 2"/>
    <property type="match status" value="1"/>
</dbReference>
<feature type="region of interest" description="Disordered" evidence="1">
    <location>
        <begin position="135"/>
        <end position="176"/>
    </location>
</feature>
<evidence type="ECO:0000259" key="3">
    <source>
        <dbReference type="Pfam" id="PF09557"/>
    </source>
</evidence>
<dbReference type="InterPro" id="IPR019060">
    <property type="entry name" value="DUF2382"/>
</dbReference>
<dbReference type="GO" id="GO:0030077">
    <property type="term" value="C:plasma membrane light-harvesting complex"/>
    <property type="evidence" value="ECO:0007669"/>
    <property type="project" value="InterPro"/>
</dbReference>
<dbReference type="Pfam" id="PF05239">
    <property type="entry name" value="PRC"/>
    <property type="match status" value="1"/>
</dbReference>
<feature type="compositionally biased region" description="Basic and acidic residues" evidence="1">
    <location>
        <begin position="135"/>
        <end position="149"/>
    </location>
</feature>
<dbReference type="EMBL" id="CADCVO010000132">
    <property type="protein sequence ID" value="CAA9476585.1"/>
    <property type="molecule type" value="Genomic_DNA"/>
</dbReference>
<feature type="compositionally biased region" description="Basic and acidic residues" evidence="1">
    <location>
        <begin position="279"/>
        <end position="296"/>
    </location>
</feature>
<dbReference type="AlphaFoldDB" id="A0A6J4RSY7"/>
<evidence type="ECO:0000256" key="1">
    <source>
        <dbReference type="SAM" id="MobiDB-lite"/>
    </source>
</evidence>